<sequence>MTKIQLDAETLKKEILEFNQALIDSYEVLKQLPEVKTGQTPYQVIYTIDKVQLKYFEPKEIDPSLTPLVMCYALVNRPYMLDLTPEQSLIQSLLDQGQPIYLIDWGYPDASDRFLDLDDYILYYMDACVEATLNASKTTQVGLLGVCQGGTFSLCYTALNPHKIKRLITVVTPVDFSTEDFTLSRLVKHVDVDLAVKTYGNIPGSLLNETFNALLPMRLGVLKNLQMPNNLSTASTAVRFLSMEKWIYDSPDQAGEAFRSFLKDFFQQNKLIHKTLVIGNQLIDLKRIDQPILNIYASQDHLVPPSSSMALKGLTSSLNYQERVFNAGHIGIFVSPKHNLTLAAEITGWMRD</sequence>
<dbReference type="PANTHER" id="PTHR36837">
    <property type="entry name" value="POLY(3-HYDROXYALKANOATE) POLYMERASE SUBUNIT PHAC"/>
    <property type="match status" value="1"/>
</dbReference>
<dbReference type="InterPro" id="IPR051321">
    <property type="entry name" value="PHA/PHB_synthase"/>
</dbReference>
<gene>
    <name evidence="8" type="ORF">DN062_15060</name>
</gene>
<dbReference type="GO" id="GO:0042619">
    <property type="term" value="P:poly-hydroxybutyrate biosynthetic process"/>
    <property type="evidence" value="ECO:0007669"/>
    <property type="project" value="UniProtKB-KW"/>
</dbReference>
<keyword evidence="4" id="KW-0583">PHB biosynthesis</keyword>
<evidence type="ECO:0000256" key="4">
    <source>
        <dbReference type="ARBA" id="ARBA00022752"/>
    </source>
</evidence>
<dbReference type="GO" id="GO:0016746">
    <property type="term" value="F:acyltransferase activity"/>
    <property type="evidence" value="ECO:0007669"/>
    <property type="project" value="UniProtKB-KW"/>
</dbReference>
<reference evidence="8 9" key="1">
    <citation type="submission" date="2018-06" db="EMBL/GenBank/DDBJ databases">
        <title>Nitrincola tibetense sp. nov., isolated from Lake XuguoCo on Tibetan Plateau.</title>
        <authorList>
            <person name="Xing P."/>
        </authorList>
    </citation>
    <scope>NUCLEOTIDE SEQUENCE [LARGE SCALE GENOMIC DNA]</scope>
    <source>
        <strain evidence="9">xg18</strain>
    </source>
</reference>
<keyword evidence="9" id="KW-1185">Reference proteome</keyword>
<dbReference type="UniPathway" id="UPA00917"/>
<evidence type="ECO:0000256" key="1">
    <source>
        <dbReference type="ARBA" id="ARBA00004683"/>
    </source>
</evidence>
<proteinExistence type="predicted"/>
<dbReference type="EMBL" id="QKRX01000013">
    <property type="protein sequence ID" value="RAU17026.1"/>
    <property type="molecule type" value="Genomic_DNA"/>
</dbReference>
<dbReference type="Pfam" id="PF00561">
    <property type="entry name" value="Abhydrolase_1"/>
    <property type="match status" value="1"/>
</dbReference>
<dbReference type="OrthoDB" id="9767934at2"/>
<dbReference type="InterPro" id="IPR010125">
    <property type="entry name" value="PHA_synth_III_C"/>
</dbReference>
<dbReference type="AlphaFoldDB" id="A0A364NIY2"/>
<protein>
    <recommendedName>
        <fullName evidence="2">Poly(3-hydroxyalkanoate) polymerase subunit PhaC</fullName>
    </recommendedName>
    <alternativeName>
        <fullName evidence="6">PHB synthase subunit PhaC</fullName>
    </alternativeName>
</protein>
<evidence type="ECO:0000256" key="3">
    <source>
        <dbReference type="ARBA" id="ARBA00022679"/>
    </source>
</evidence>
<dbReference type="NCBIfam" id="TIGR01836">
    <property type="entry name" value="PHA_synth_III_C"/>
    <property type="match status" value="1"/>
</dbReference>
<evidence type="ECO:0000256" key="6">
    <source>
        <dbReference type="ARBA" id="ARBA00033356"/>
    </source>
</evidence>
<evidence type="ECO:0000256" key="2">
    <source>
        <dbReference type="ARBA" id="ARBA00019065"/>
    </source>
</evidence>
<organism evidence="8 9">
    <name type="scientific">Nitrincola tibetensis</name>
    <dbReference type="NCBI Taxonomy" id="2219697"/>
    <lineage>
        <taxon>Bacteria</taxon>
        <taxon>Pseudomonadati</taxon>
        <taxon>Pseudomonadota</taxon>
        <taxon>Gammaproteobacteria</taxon>
        <taxon>Oceanospirillales</taxon>
        <taxon>Oceanospirillaceae</taxon>
        <taxon>Nitrincola</taxon>
    </lineage>
</organism>
<keyword evidence="3" id="KW-0808">Transferase</keyword>
<name>A0A364NIY2_9GAMM</name>
<evidence type="ECO:0000313" key="9">
    <source>
        <dbReference type="Proteomes" id="UP000250744"/>
    </source>
</evidence>
<dbReference type="SUPFAM" id="SSF53474">
    <property type="entry name" value="alpha/beta-Hydrolases"/>
    <property type="match status" value="1"/>
</dbReference>
<dbReference type="RefSeq" id="WP_112160130.1">
    <property type="nucleotide sequence ID" value="NZ_QKRX01000013.1"/>
</dbReference>
<dbReference type="Proteomes" id="UP000250744">
    <property type="component" value="Unassembled WGS sequence"/>
</dbReference>
<accession>A0A364NIY2</accession>
<dbReference type="InterPro" id="IPR000073">
    <property type="entry name" value="AB_hydrolase_1"/>
</dbReference>
<dbReference type="InterPro" id="IPR029058">
    <property type="entry name" value="AB_hydrolase_fold"/>
</dbReference>
<dbReference type="Gene3D" id="3.40.50.1820">
    <property type="entry name" value="alpha/beta hydrolase"/>
    <property type="match status" value="1"/>
</dbReference>
<comment type="pathway">
    <text evidence="1">Biopolymer metabolism; poly-(R)-3-hydroxybutanoate biosynthesis.</text>
</comment>
<dbReference type="PANTHER" id="PTHR36837:SF2">
    <property type="entry name" value="POLY(3-HYDROXYALKANOATE) POLYMERASE SUBUNIT PHAC"/>
    <property type="match status" value="1"/>
</dbReference>
<comment type="caution">
    <text evidence="8">The sequence shown here is derived from an EMBL/GenBank/DDBJ whole genome shotgun (WGS) entry which is preliminary data.</text>
</comment>
<evidence type="ECO:0000313" key="8">
    <source>
        <dbReference type="EMBL" id="RAU17026.1"/>
    </source>
</evidence>
<keyword evidence="5" id="KW-0012">Acyltransferase</keyword>
<feature type="domain" description="AB hydrolase-1" evidence="7">
    <location>
        <begin position="67"/>
        <end position="335"/>
    </location>
</feature>
<evidence type="ECO:0000256" key="5">
    <source>
        <dbReference type="ARBA" id="ARBA00023315"/>
    </source>
</evidence>
<evidence type="ECO:0000259" key="7">
    <source>
        <dbReference type="Pfam" id="PF00561"/>
    </source>
</evidence>